<keyword evidence="1" id="KW-0812">Transmembrane</keyword>
<comment type="caution">
    <text evidence="2">The sequence shown here is derived from an EMBL/GenBank/DDBJ whole genome shotgun (WGS) entry which is preliminary data.</text>
</comment>
<reference evidence="2 3" key="1">
    <citation type="journal article" date="2018" name="Nat. Biotechnol.">
        <title>A standardized bacterial taxonomy based on genome phylogeny substantially revises the tree of life.</title>
        <authorList>
            <person name="Parks D.H."/>
            <person name="Chuvochina M."/>
            <person name="Waite D.W."/>
            <person name="Rinke C."/>
            <person name="Skarshewski A."/>
            <person name="Chaumeil P.A."/>
            <person name="Hugenholtz P."/>
        </authorList>
    </citation>
    <scope>NUCLEOTIDE SEQUENCE [LARGE SCALE GENOMIC DNA]</scope>
    <source>
        <strain evidence="2">UBA9152</strain>
    </source>
</reference>
<feature type="transmembrane region" description="Helical" evidence="1">
    <location>
        <begin position="70"/>
        <end position="86"/>
    </location>
</feature>
<name>A0A3C1KF95_9MICO</name>
<feature type="transmembrane region" description="Helical" evidence="1">
    <location>
        <begin position="92"/>
        <end position="112"/>
    </location>
</feature>
<sequence>MTRPSLALIMRRLPFAARLITVIGLVLLSGVLGAVFAGMQSGPAATAWWWPAAGVAVAAVVTADRRSRFWVLLGIAAVTAAASASAGRGPAFVVLGAIGAAFEVWIVATAVAP</sequence>
<evidence type="ECO:0000256" key="1">
    <source>
        <dbReference type="SAM" id="Phobius"/>
    </source>
</evidence>
<organism evidence="2 3">
    <name type="scientific">Microbacterium ginsengisoli</name>
    <dbReference type="NCBI Taxonomy" id="400772"/>
    <lineage>
        <taxon>Bacteria</taxon>
        <taxon>Bacillati</taxon>
        <taxon>Actinomycetota</taxon>
        <taxon>Actinomycetes</taxon>
        <taxon>Micrococcales</taxon>
        <taxon>Microbacteriaceae</taxon>
        <taxon>Microbacterium</taxon>
    </lineage>
</organism>
<evidence type="ECO:0000313" key="3">
    <source>
        <dbReference type="Proteomes" id="UP000257479"/>
    </source>
</evidence>
<dbReference type="Proteomes" id="UP000257479">
    <property type="component" value="Unassembled WGS sequence"/>
</dbReference>
<gene>
    <name evidence="2" type="ORF">DCP95_10050</name>
</gene>
<dbReference type="AlphaFoldDB" id="A0A3C1KF95"/>
<accession>A0A3C1KF95</accession>
<proteinExistence type="predicted"/>
<evidence type="ECO:0008006" key="4">
    <source>
        <dbReference type="Google" id="ProtNLM"/>
    </source>
</evidence>
<feature type="transmembrane region" description="Helical" evidence="1">
    <location>
        <begin position="47"/>
        <end position="63"/>
    </location>
</feature>
<keyword evidence="1" id="KW-1133">Transmembrane helix</keyword>
<evidence type="ECO:0000313" key="2">
    <source>
        <dbReference type="EMBL" id="HAN24896.1"/>
    </source>
</evidence>
<protein>
    <recommendedName>
        <fullName evidence="4">Two-component sensor histidine kinase</fullName>
    </recommendedName>
</protein>
<dbReference type="EMBL" id="DMNG01000169">
    <property type="protein sequence ID" value="HAN24896.1"/>
    <property type="molecule type" value="Genomic_DNA"/>
</dbReference>
<feature type="non-terminal residue" evidence="2">
    <location>
        <position position="113"/>
    </location>
</feature>
<keyword evidence="1" id="KW-0472">Membrane</keyword>